<comment type="subcellular location">
    <subcellularLocation>
        <location evidence="1">Cell membrane</location>
        <topology evidence="1">Multi-pass membrane protein</topology>
    </subcellularLocation>
    <subcellularLocation>
        <location evidence="8">Membrane</location>
        <topology evidence="8">Multi-pass membrane protein</topology>
    </subcellularLocation>
</comment>
<dbReference type="PANTHER" id="PTHR30625">
    <property type="entry name" value="PROTEIN TOLQ"/>
    <property type="match status" value="1"/>
</dbReference>
<sequence>MILAQLEHQLGSMMWPLLTCSFLTGVILLDRLFRLLQAGRLGQHHLAAQLLPGHSNTLNSVSASQLDTMQQSLQQRRSLLLQGVALLLTHRNENKALREEIAAIWLQSKRRQLSSGLKLLNLIAAISPLLGLLGTILGLIQMFQDIGASNSPVTPALLADGLGVAMYTTAAGLFIALPALVGSQLFSLWIDRLINGAEHGMNQYNLWLEGIRCVRISRHDPRSLSAREQQPWDRSHPAARHHLYRTGVFIADRQCAYSEHGHHLAGSGR</sequence>
<keyword evidence="3" id="KW-1003">Cell membrane</keyword>
<dbReference type="Pfam" id="PF01618">
    <property type="entry name" value="MotA_ExbB"/>
    <property type="match status" value="1"/>
</dbReference>
<dbReference type="GO" id="GO:0017038">
    <property type="term" value="P:protein import"/>
    <property type="evidence" value="ECO:0007669"/>
    <property type="project" value="TreeGrafter"/>
</dbReference>
<keyword evidence="7 9" id="KW-0472">Membrane</keyword>
<dbReference type="PANTHER" id="PTHR30625:SF15">
    <property type="entry name" value="BIOPOLYMER TRANSPORT PROTEIN EXBB"/>
    <property type="match status" value="1"/>
</dbReference>
<evidence type="ECO:0000256" key="9">
    <source>
        <dbReference type="SAM" id="Phobius"/>
    </source>
</evidence>
<dbReference type="EMBL" id="AY008342">
    <property type="protein sequence ID" value="AAG23397.1"/>
    <property type="molecule type" value="Genomic_DNA"/>
</dbReference>
<gene>
    <name evidence="11" type="primary">exbB</name>
</gene>
<dbReference type="GO" id="GO:0005886">
    <property type="term" value="C:plasma membrane"/>
    <property type="evidence" value="ECO:0007669"/>
    <property type="project" value="UniProtKB-SubCell"/>
</dbReference>
<name>Q93SS5_PLESH</name>
<evidence type="ECO:0000256" key="6">
    <source>
        <dbReference type="ARBA" id="ARBA00022989"/>
    </source>
</evidence>
<evidence type="ECO:0000259" key="10">
    <source>
        <dbReference type="Pfam" id="PF01618"/>
    </source>
</evidence>
<keyword evidence="6 9" id="KW-1133">Transmembrane helix</keyword>
<feature type="transmembrane region" description="Helical" evidence="9">
    <location>
        <begin position="119"/>
        <end position="144"/>
    </location>
</feature>
<proteinExistence type="inferred from homology"/>
<accession>Q93SS5</accession>
<evidence type="ECO:0000256" key="2">
    <source>
        <dbReference type="ARBA" id="ARBA00022448"/>
    </source>
</evidence>
<evidence type="ECO:0000313" key="11">
    <source>
        <dbReference type="EMBL" id="AAG23397.1"/>
    </source>
</evidence>
<evidence type="ECO:0000256" key="8">
    <source>
        <dbReference type="RuleBase" id="RU004057"/>
    </source>
</evidence>
<comment type="similarity">
    <text evidence="8">Belongs to the exbB/tolQ family.</text>
</comment>
<evidence type="ECO:0000256" key="7">
    <source>
        <dbReference type="ARBA" id="ARBA00023136"/>
    </source>
</evidence>
<keyword evidence="5 8" id="KW-0653">Protein transport</keyword>
<protein>
    <submittedName>
        <fullName evidence="11">ExbB</fullName>
    </submittedName>
</protein>
<feature type="transmembrane region" description="Helical" evidence="9">
    <location>
        <begin position="164"/>
        <end position="190"/>
    </location>
</feature>
<feature type="domain" description="MotA/TolQ/ExbB proton channel" evidence="10">
    <location>
        <begin position="78"/>
        <end position="195"/>
    </location>
</feature>
<dbReference type="AlphaFoldDB" id="Q93SS5"/>
<dbReference type="InterPro" id="IPR050790">
    <property type="entry name" value="ExbB/TolQ_transport"/>
</dbReference>
<evidence type="ECO:0000256" key="1">
    <source>
        <dbReference type="ARBA" id="ARBA00004651"/>
    </source>
</evidence>
<evidence type="ECO:0000256" key="3">
    <source>
        <dbReference type="ARBA" id="ARBA00022475"/>
    </source>
</evidence>
<feature type="transmembrane region" description="Helical" evidence="9">
    <location>
        <begin position="13"/>
        <end position="33"/>
    </location>
</feature>
<evidence type="ECO:0000256" key="4">
    <source>
        <dbReference type="ARBA" id="ARBA00022692"/>
    </source>
</evidence>
<dbReference type="InterPro" id="IPR002898">
    <property type="entry name" value="MotA_ExbB_proton_chnl"/>
</dbReference>
<evidence type="ECO:0000256" key="5">
    <source>
        <dbReference type="ARBA" id="ARBA00022927"/>
    </source>
</evidence>
<keyword evidence="4 9" id="KW-0812">Transmembrane</keyword>
<keyword evidence="2 8" id="KW-0813">Transport</keyword>
<reference evidence="11" key="1">
    <citation type="journal article" date="2001" name="J. Bacteriol.">
        <title>Characterization of the Plesiomonas shigelloides genes encoding the heme iron utilization system.</title>
        <authorList>
            <person name="Henderson D.P."/>
            <person name="Wyckoff E.E."/>
            <person name="Rashidi C.E."/>
            <person name="Verlei H."/>
            <person name="Oldham A.L."/>
        </authorList>
    </citation>
    <scope>NUCLEOTIDE SEQUENCE</scope>
</reference>
<organism evidence="11">
    <name type="scientific">Plesiomonas shigelloides</name>
    <name type="common">Aeromonas shigelloides</name>
    <dbReference type="NCBI Taxonomy" id="703"/>
    <lineage>
        <taxon>Bacteria</taxon>
        <taxon>Pseudomonadati</taxon>
        <taxon>Pseudomonadota</taxon>
        <taxon>Gammaproteobacteria</taxon>
        <taxon>Enterobacterales</taxon>
        <taxon>Enterobacteriaceae</taxon>
        <taxon>Plesiomonas</taxon>
    </lineage>
</organism>